<dbReference type="EMBL" id="CAXHTB010000018">
    <property type="protein sequence ID" value="CAL0324974.1"/>
    <property type="molecule type" value="Genomic_DNA"/>
</dbReference>
<dbReference type="Proteomes" id="UP001497480">
    <property type="component" value="Unassembled WGS sequence"/>
</dbReference>
<evidence type="ECO:0000313" key="1">
    <source>
        <dbReference type="EMBL" id="CAL0324974.1"/>
    </source>
</evidence>
<protein>
    <submittedName>
        <fullName evidence="1">Uncharacterized protein</fullName>
    </submittedName>
</protein>
<comment type="caution">
    <text evidence="1">The sequence shown here is derived from an EMBL/GenBank/DDBJ whole genome shotgun (WGS) entry which is preliminary data.</text>
</comment>
<name>A0AAV1XTQ9_LUPLU</name>
<keyword evidence="2" id="KW-1185">Reference proteome</keyword>
<sequence>MPLASQKFSTSFEVNSPPPSVLKILICFPDSFSTINLYLNMFANTSFLALTR</sequence>
<accession>A0AAV1XTQ9</accession>
<dbReference type="AlphaFoldDB" id="A0AAV1XTQ9"/>
<organism evidence="1 2">
    <name type="scientific">Lupinus luteus</name>
    <name type="common">European yellow lupine</name>
    <dbReference type="NCBI Taxonomy" id="3873"/>
    <lineage>
        <taxon>Eukaryota</taxon>
        <taxon>Viridiplantae</taxon>
        <taxon>Streptophyta</taxon>
        <taxon>Embryophyta</taxon>
        <taxon>Tracheophyta</taxon>
        <taxon>Spermatophyta</taxon>
        <taxon>Magnoliopsida</taxon>
        <taxon>eudicotyledons</taxon>
        <taxon>Gunneridae</taxon>
        <taxon>Pentapetalae</taxon>
        <taxon>rosids</taxon>
        <taxon>fabids</taxon>
        <taxon>Fabales</taxon>
        <taxon>Fabaceae</taxon>
        <taxon>Papilionoideae</taxon>
        <taxon>50 kb inversion clade</taxon>
        <taxon>genistoids sensu lato</taxon>
        <taxon>core genistoids</taxon>
        <taxon>Genisteae</taxon>
        <taxon>Lupinus</taxon>
    </lineage>
</organism>
<gene>
    <name evidence="1" type="ORF">LLUT_LOCUS26034</name>
</gene>
<reference evidence="1 2" key="1">
    <citation type="submission" date="2024-03" db="EMBL/GenBank/DDBJ databases">
        <authorList>
            <person name="Martinez-Hernandez J."/>
        </authorList>
    </citation>
    <scope>NUCLEOTIDE SEQUENCE [LARGE SCALE GENOMIC DNA]</scope>
</reference>
<evidence type="ECO:0000313" key="2">
    <source>
        <dbReference type="Proteomes" id="UP001497480"/>
    </source>
</evidence>
<proteinExistence type="predicted"/>